<feature type="transmembrane region" description="Helical" evidence="1">
    <location>
        <begin position="475"/>
        <end position="497"/>
    </location>
</feature>
<protein>
    <submittedName>
        <fullName evidence="2">Uncharacterized protein</fullName>
    </submittedName>
</protein>
<dbReference type="eggNOG" id="COG5617">
    <property type="taxonomic scope" value="Bacteria"/>
</dbReference>
<dbReference type="OrthoDB" id="3169698at2"/>
<name>F1T5W9_9ACTN</name>
<comment type="caution">
    <text evidence="2">The sequence shown here is derived from an EMBL/GenBank/DDBJ whole genome shotgun (WGS) entry which is preliminary data.</text>
</comment>
<organism evidence="2 3">
    <name type="scientific">Fannyhessea vaginae DSM 15829</name>
    <dbReference type="NCBI Taxonomy" id="525256"/>
    <lineage>
        <taxon>Bacteria</taxon>
        <taxon>Bacillati</taxon>
        <taxon>Actinomycetota</taxon>
        <taxon>Coriobacteriia</taxon>
        <taxon>Coriobacteriales</taxon>
        <taxon>Atopobiaceae</taxon>
        <taxon>Fannyhessea</taxon>
    </lineage>
</organism>
<evidence type="ECO:0000313" key="3">
    <source>
        <dbReference type="Proteomes" id="UP000005947"/>
    </source>
</evidence>
<dbReference type="InterPro" id="IPR046671">
    <property type="entry name" value="DUF6541"/>
</dbReference>
<reference evidence="2 3" key="1">
    <citation type="submission" date="2011-02" db="EMBL/GenBank/DDBJ databases">
        <authorList>
            <person name="Muzny D."/>
            <person name="Qin X."/>
            <person name="Buhay C."/>
            <person name="Dugan-Rocha S."/>
            <person name="Ding Y."/>
            <person name="Chen G."/>
            <person name="Hawes A."/>
            <person name="Holder M."/>
            <person name="Jhangiani S."/>
            <person name="Johnson A."/>
            <person name="Khan Z."/>
            <person name="Li Z."/>
            <person name="Liu W."/>
            <person name="Liu X."/>
            <person name="Perez L."/>
            <person name="Shen H."/>
            <person name="Wang Q."/>
            <person name="Watt J."/>
            <person name="Xi L."/>
            <person name="Xin Y."/>
            <person name="Zhou J."/>
            <person name="Deng J."/>
            <person name="Jiang H."/>
            <person name="Liu Y."/>
            <person name="Qu J."/>
            <person name="Song X.-Z."/>
            <person name="Zhang L."/>
            <person name="Villasana D."/>
            <person name="Johnson A."/>
            <person name="Liu J."/>
            <person name="Liyanage D."/>
            <person name="Lorensuhewa L."/>
            <person name="Robinson T."/>
            <person name="Song A."/>
            <person name="Song B.-B."/>
            <person name="Dinh H."/>
            <person name="Thornton R."/>
            <person name="Coyle M."/>
            <person name="Francisco L."/>
            <person name="Jackson L."/>
            <person name="Javaid M."/>
            <person name="Korchina V."/>
            <person name="Kovar C."/>
            <person name="Mata R."/>
            <person name="Mathew T."/>
            <person name="Ngo R."/>
            <person name="Nguyen L."/>
            <person name="Nguyen N."/>
            <person name="Okwuonu G."/>
            <person name="Ongeri F."/>
            <person name="Pham C."/>
            <person name="Simmons D."/>
            <person name="Wilczek-Boney K."/>
            <person name="Hale W."/>
            <person name="Jakkamsetti A."/>
            <person name="Pham P."/>
            <person name="Ruth R."/>
            <person name="San Lucas F."/>
            <person name="Warren J."/>
            <person name="Zhang J."/>
            <person name="Zhao Z."/>
            <person name="Zhou C."/>
            <person name="Zhu D."/>
            <person name="Lee S."/>
            <person name="Bess C."/>
            <person name="Blankenburg K."/>
            <person name="Forbes L."/>
            <person name="Fu Q."/>
            <person name="Gubbala S."/>
            <person name="Hirani K."/>
            <person name="Jayaseelan J.C."/>
            <person name="Lara F."/>
            <person name="Munidasa M."/>
            <person name="Palculict T."/>
            <person name="Patil S."/>
            <person name="Pu L.-L."/>
            <person name="Saada N."/>
            <person name="Tang L."/>
            <person name="Weissenberger G."/>
            <person name="Zhu Y."/>
            <person name="Hemphill L."/>
            <person name="Shang Y."/>
            <person name="Youmans B."/>
            <person name="Ayvaz T."/>
            <person name="Ross M."/>
            <person name="Santibanez J."/>
            <person name="Aqrawi P."/>
            <person name="Gross S."/>
            <person name="Joshi V."/>
            <person name="Fowler G."/>
            <person name="Nazareth L."/>
            <person name="Reid J."/>
            <person name="Worley K."/>
            <person name="Petrosino J."/>
            <person name="Highlander S."/>
            <person name="Gibbs R."/>
        </authorList>
    </citation>
    <scope>NUCLEOTIDE SEQUENCE [LARGE SCALE GENOMIC DNA]</scope>
    <source>
        <strain evidence="2 3">DSM 15829</strain>
    </source>
</reference>
<keyword evidence="1" id="KW-0472">Membrane</keyword>
<feature type="transmembrane region" description="Helical" evidence="1">
    <location>
        <begin position="301"/>
        <end position="330"/>
    </location>
</feature>
<feature type="transmembrane region" description="Helical" evidence="1">
    <location>
        <begin position="246"/>
        <end position="263"/>
    </location>
</feature>
<dbReference type="GeneID" id="93210956"/>
<evidence type="ECO:0000313" key="2">
    <source>
        <dbReference type="EMBL" id="EGF23253.1"/>
    </source>
</evidence>
<keyword evidence="1" id="KW-0812">Transmembrane</keyword>
<evidence type="ECO:0000256" key="1">
    <source>
        <dbReference type="SAM" id="Phobius"/>
    </source>
</evidence>
<gene>
    <name evidence="2" type="ORF">HMPREF0091_10200</name>
</gene>
<keyword evidence="1" id="KW-1133">Transmembrane helix</keyword>
<feature type="transmembrane region" description="Helical" evidence="1">
    <location>
        <begin position="542"/>
        <end position="561"/>
    </location>
</feature>
<sequence>MWFSFLVSALIGVALLYIPGFLLLKVAHMDTARALATAPLISCALLFVTAEALALMHIPLRAIGLCHCSFMWVAAIMFYIYAYKRKIKTKQTAYSHNNTPTHSLMLCQGNGLLPLAPTTYITYLCMGLLGGLIFFMLPIKSPENIAQGWDTVSHLSLTQTMIGEGTYNVLMPSFYEHAFAAINPSSYKPAFYPAGWNVLCAIITQLAHTNTVIAANALNFIFASVVYPLAIMTFIAQVYPRYPRTIYVGAFLPALSCVFPWILLVYGPLFPFVSALCITPAIFWVFMTLTRSKTTTKDRVCLVPVFICGAITLIALHPSSFFVCVLVLTPWCMARIKNTSRNLHIGAKRISAFLLSIIFFCAVIAGWIGLYYLIVGKVALNYWWSSYSSFTNALLQAVLFEFVGKTAMDNWFVAPQPILFFVFIIGVWQSFKHAQGRFLTASYLYLVSVCIIVISSDSPIKGILSSFWYTDPYRIAALIALVTTPVIARGLDSLCSFAHEQLYPIMQNMHIRMHVVSLRKKVLAQTGLFAFIKPNHLWHTDFSYFSTTLVIVAFLAANTLIPLPQFKEQDPHEPPNVIQSSGVINNLKVVTAGYQDSRFVDAQRYEFMKQAQKITRQDVVLNNPFDGSVLAYGMTSMQTFWRYPYILNEFEKPGFTRIRIELDEISYNEKVRHDVKKLGAKYVLSLGKHRREDATLMAEYRPQAFSGIDRITPDTKGFTPVLQQGDMVLYKINTM</sequence>
<dbReference type="Proteomes" id="UP000005947">
    <property type="component" value="Unassembled WGS sequence"/>
</dbReference>
<feature type="transmembrane region" description="Helical" evidence="1">
    <location>
        <begin position="6"/>
        <end position="24"/>
    </location>
</feature>
<dbReference type="RefSeq" id="WP_006302311.1">
    <property type="nucleotide sequence ID" value="NZ_ACGK02000001.1"/>
</dbReference>
<feature type="transmembrane region" description="Helical" evidence="1">
    <location>
        <begin position="120"/>
        <end position="139"/>
    </location>
</feature>
<feature type="transmembrane region" description="Helical" evidence="1">
    <location>
        <begin position="350"/>
        <end position="374"/>
    </location>
</feature>
<dbReference type="AlphaFoldDB" id="F1T5W9"/>
<accession>F1T5W9</accession>
<proteinExistence type="predicted"/>
<feature type="transmembrane region" description="Helical" evidence="1">
    <location>
        <begin position="411"/>
        <end position="431"/>
    </location>
</feature>
<keyword evidence="3" id="KW-1185">Reference proteome</keyword>
<feature type="transmembrane region" description="Helical" evidence="1">
    <location>
        <begin position="62"/>
        <end position="82"/>
    </location>
</feature>
<dbReference type="EMBL" id="ACGK02000001">
    <property type="protein sequence ID" value="EGF23253.1"/>
    <property type="molecule type" value="Genomic_DNA"/>
</dbReference>
<feature type="transmembrane region" description="Helical" evidence="1">
    <location>
        <begin position="36"/>
        <end position="56"/>
    </location>
</feature>
<feature type="transmembrane region" description="Helical" evidence="1">
    <location>
        <begin position="438"/>
        <end position="455"/>
    </location>
</feature>
<dbReference type="Pfam" id="PF20176">
    <property type="entry name" value="DUF6541"/>
    <property type="match status" value="1"/>
</dbReference>
<feature type="transmembrane region" description="Helical" evidence="1">
    <location>
        <begin position="220"/>
        <end position="239"/>
    </location>
</feature>
<feature type="transmembrane region" description="Helical" evidence="1">
    <location>
        <begin position="269"/>
        <end position="289"/>
    </location>
</feature>